<feature type="signal peptide" evidence="1">
    <location>
        <begin position="1"/>
        <end position="15"/>
    </location>
</feature>
<organism evidence="2 3">
    <name type="scientific">Venturia effusa</name>
    <dbReference type="NCBI Taxonomy" id="50376"/>
    <lineage>
        <taxon>Eukaryota</taxon>
        <taxon>Fungi</taxon>
        <taxon>Dikarya</taxon>
        <taxon>Ascomycota</taxon>
        <taxon>Pezizomycotina</taxon>
        <taxon>Dothideomycetes</taxon>
        <taxon>Pleosporomycetidae</taxon>
        <taxon>Venturiales</taxon>
        <taxon>Venturiaceae</taxon>
        <taxon>Venturia</taxon>
    </lineage>
</organism>
<accession>A0A517LD98</accession>
<reference evidence="2 3" key="1">
    <citation type="submission" date="2019-07" db="EMBL/GenBank/DDBJ databases">
        <title>Finished genome of Venturia effusa.</title>
        <authorList>
            <person name="Young C.A."/>
            <person name="Cox M.P."/>
            <person name="Ganley A.R.D."/>
            <person name="David W.J."/>
        </authorList>
    </citation>
    <scope>NUCLEOTIDE SEQUENCE [LARGE SCALE GENOMIC DNA]</scope>
    <source>
        <strain evidence="3">albino</strain>
    </source>
</reference>
<name>A0A517LD98_9PEZI</name>
<dbReference type="Proteomes" id="UP000316270">
    <property type="component" value="Chromosome 10"/>
</dbReference>
<dbReference type="EMBL" id="CP042194">
    <property type="protein sequence ID" value="QDS73618.1"/>
    <property type="molecule type" value="Genomic_DNA"/>
</dbReference>
<gene>
    <name evidence="2" type="ORF">FKW77_001891</name>
</gene>
<evidence type="ECO:0000313" key="2">
    <source>
        <dbReference type="EMBL" id="QDS73618.1"/>
    </source>
</evidence>
<protein>
    <submittedName>
        <fullName evidence="2">Uncharacterized protein</fullName>
    </submittedName>
</protein>
<proteinExistence type="predicted"/>
<feature type="non-terminal residue" evidence="2">
    <location>
        <position position="260"/>
    </location>
</feature>
<dbReference type="OrthoDB" id="3906810at2759"/>
<sequence>MRSFTLALFASGVAALPQSATSKPAKTYQELAPVMAPAKIIEEKPLLRATAQRRLTRFGPFDLPAAKPVVPGAMEHGHGNAGGVMSGNPMSGMNYAALLRGDLIYGVASVLDGSMDPEGVQVSKTIKEGLCQDCSILSSKIDAVFENGTRADLTSGVYLHHIIALNGGRENKPTNALNDWVEFCSGGGMAAKIGGKAFSALNWLFGSSKPDVFAFGAVDEFRQFFTTQDGSLNSGFYRGKDDFIYTQAELVNRNRQVNLN</sequence>
<evidence type="ECO:0000256" key="1">
    <source>
        <dbReference type="SAM" id="SignalP"/>
    </source>
</evidence>
<keyword evidence="1" id="KW-0732">Signal</keyword>
<keyword evidence="3" id="KW-1185">Reference proteome</keyword>
<dbReference type="AlphaFoldDB" id="A0A517LD98"/>
<evidence type="ECO:0000313" key="3">
    <source>
        <dbReference type="Proteomes" id="UP000316270"/>
    </source>
</evidence>
<feature type="chain" id="PRO_5022215727" evidence="1">
    <location>
        <begin position="16"/>
        <end position="260"/>
    </location>
</feature>